<evidence type="ECO:0008006" key="5">
    <source>
        <dbReference type="Google" id="ProtNLM"/>
    </source>
</evidence>
<dbReference type="Proteomes" id="UP000004816">
    <property type="component" value="Unassembled WGS sequence"/>
</dbReference>
<evidence type="ECO:0000256" key="2">
    <source>
        <dbReference type="SAM" id="SignalP"/>
    </source>
</evidence>
<comment type="caution">
    <text evidence="3">The sequence shown here is derived from an EMBL/GenBank/DDBJ whole genome shotgun (WGS) entry which is preliminary data.</text>
</comment>
<reference evidence="3 4" key="1">
    <citation type="journal article" date="2011" name="Stand. Genomic Sci.">
        <title>High quality draft genome sequence of Segniliparus rugosus CDC 945(T)= (ATCC BAA-974(T)).</title>
        <authorList>
            <person name="Earl A.M."/>
            <person name="Desjardins C.A."/>
            <person name="Fitzgerald M.G."/>
            <person name="Arachchi H.M."/>
            <person name="Zeng Q."/>
            <person name="Mehta T."/>
            <person name="Griggs A."/>
            <person name="Birren B.W."/>
            <person name="Toney N.C."/>
            <person name="Carr J."/>
            <person name="Posey J."/>
            <person name="Butler W.R."/>
        </authorList>
    </citation>
    <scope>NUCLEOTIDE SEQUENCE [LARGE SCALE GENOMIC DNA]</scope>
    <source>
        <strain evidence="4">ATCC BAA-974 / DSM 45345 / CCUG 50838 / CIP 108380 / JCM 13579 / CDC 945</strain>
    </source>
</reference>
<dbReference type="EMBL" id="ACZI02000001">
    <property type="protein sequence ID" value="EFV11894.1"/>
    <property type="molecule type" value="Genomic_DNA"/>
</dbReference>
<keyword evidence="4" id="KW-1185">Reference proteome</keyword>
<feature type="region of interest" description="Disordered" evidence="1">
    <location>
        <begin position="25"/>
        <end position="53"/>
    </location>
</feature>
<dbReference type="AlphaFoldDB" id="E5XUQ6"/>
<evidence type="ECO:0000256" key="1">
    <source>
        <dbReference type="SAM" id="MobiDB-lite"/>
    </source>
</evidence>
<name>E5XUQ6_SEGRC</name>
<dbReference type="RefSeq" id="WP_007472066.1">
    <property type="nucleotide sequence ID" value="NZ_KI391953.1"/>
</dbReference>
<sequence>MRRALILLPVLAFCAAGCSESRKTAPATTTQLPPLASSQAPATPSFKASPSTTASTSAAVTGLGAFVGEWHGHGRLLTVGADGSGKIVARTYQKCGDPGVTGACDTFDGNEIKPGAVTQIKITGTHEVADGAEAEFSVQESTLGVPPNSTGTLVLDQTQDTVRIVINGKPGAGAYCGPKADPGACGA</sequence>
<organism evidence="3 4">
    <name type="scientific">Segniliparus rugosus (strain ATCC BAA-974 / DSM 45345 / CCUG 50838 / CIP 108380 / JCM 13579 / CDC 945)</name>
    <dbReference type="NCBI Taxonomy" id="679197"/>
    <lineage>
        <taxon>Bacteria</taxon>
        <taxon>Bacillati</taxon>
        <taxon>Actinomycetota</taxon>
        <taxon>Actinomycetes</taxon>
        <taxon>Mycobacteriales</taxon>
        <taxon>Segniliparaceae</taxon>
        <taxon>Segniliparus</taxon>
    </lineage>
</organism>
<gene>
    <name evidence="3" type="ORF">HMPREF9336_03228</name>
</gene>
<keyword evidence="2" id="KW-0732">Signal</keyword>
<dbReference type="STRING" id="679197.HMPREF9336_03228"/>
<feature type="signal peptide" evidence="2">
    <location>
        <begin position="1"/>
        <end position="15"/>
    </location>
</feature>
<protein>
    <recommendedName>
        <fullName evidence="5">Lipoprotein</fullName>
    </recommendedName>
</protein>
<proteinExistence type="predicted"/>
<evidence type="ECO:0000313" key="3">
    <source>
        <dbReference type="EMBL" id="EFV11894.1"/>
    </source>
</evidence>
<feature type="chain" id="PRO_5039504500" description="Lipoprotein" evidence="2">
    <location>
        <begin position="16"/>
        <end position="187"/>
    </location>
</feature>
<dbReference type="OrthoDB" id="4750984at2"/>
<dbReference type="HOGENOM" id="CLU_1453469_0_0_11"/>
<evidence type="ECO:0000313" key="4">
    <source>
        <dbReference type="Proteomes" id="UP000004816"/>
    </source>
</evidence>
<accession>E5XUQ6</accession>